<sequence>MRQQLRIVERGREYDDVRAALDTASAGCGVIVTGDAGVGKTTLARSVAADSNLHVQWVAGTESARGIPLGVFAHLVGPATSTDPVTYLSAARESLLADGHLVVGVDDAHLLDELSATLLHQLAIDRAVHLIATVRSGEAVPDAITNLWKDGHVVRIALEPFTLEQSVELVEAAVGGRLEGLSARLMWEASGGNALYLKHLVQGALESGALREVGGVWQMRGRAAVTSELASLLDGRVDHLDDAVLHVLKLLTLCEPIDLDVLADLGGDDAVEKAESEGLIRIAREGRALSVRYAHPLFGEVIRGRLGFASSRRLRGHLVEALGRREVASASDRIRLAGLALDSDADLDPGLLCEAARDALMLANVPMGERFARAALDGGAGLPAACLLARALMWQGEAAESDRVLRSFDPEDLDEVELVLWGAQRIGNLFWAVGDVVAANEVLALLTARVDTPVLALIVGGIGAACAAFTDDLPRALALADAVIESPVATPWAVEWAVFAGGFARALSGRGDEVAALAARGREAEPHTDGVLRFPAGYGEILALTLTGAFDRARAAAQRYVEFRSAGQFLAWALSGIHVSAVDLAEGRYARVVQQAEQTLATVRDRPDVSWVFPARFQLAQAYAALGDAAAAAAAMLDARRHFGDNVAVFGHQMMLAQAWQEAAAGTTSAAIATARGTADAASASGQNAIEAEALHTAARLGDADPAIADRLDALALRLDGVLVPVYARHARALAARDGAALDACAAEFERIGALPSAADAAAAAASVHAQADRRSAMHNSAATADRLAAACGGLRTPALAESAHPLPLTTREREIANLIAAGLTNKEIADRLFLSVRTVEGHIYRACAKVDATDRAGLASALARGHRDAARIE</sequence>
<dbReference type="GO" id="GO:0003677">
    <property type="term" value="F:DNA binding"/>
    <property type="evidence" value="ECO:0007669"/>
    <property type="project" value="UniProtKB-KW"/>
</dbReference>
<evidence type="ECO:0000259" key="4">
    <source>
        <dbReference type="PROSITE" id="PS50043"/>
    </source>
</evidence>
<dbReference type="EMBL" id="FNSA01000003">
    <property type="protein sequence ID" value="SED13491.1"/>
    <property type="molecule type" value="Genomic_DNA"/>
</dbReference>
<accession>A0A1H4Y8L5</accession>
<dbReference type="PROSITE" id="PS00622">
    <property type="entry name" value="HTH_LUXR_1"/>
    <property type="match status" value="1"/>
</dbReference>
<dbReference type="GO" id="GO:0006355">
    <property type="term" value="P:regulation of DNA-templated transcription"/>
    <property type="evidence" value="ECO:0007669"/>
    <property type="project" value="InterPro"/>
</dbReference>
<dbReference type="SUPFAM" id="SSF52540">
    <property type="entry name" value="P-loop containing nucleoside triphosphate hydrolases"/>
    <property type="match status" value="1"/>
</dbReference>
<dbReference type="InterPro" id="IPR027417">
    <property type="entry name" value="P-loop_NTPase"/>
</dbReference>
<dbReference type="RefSeq" id="WP_068739716.1">
    <property type="nucleotide sequence ID" value="NZ_CBDRGN010000003.1"/>
</dbReference>
<keyword evidence="1" id="KW-0805">Transcription regulation</keyword>
<dbReference type="InterPro" id="IPR041664">
    <property type="entry name" value="AAA_16"/>
</dbReference>
<dbReference type="PANTHER" id="PTHR44688:SF16">
    <property type="entry name" value="DNA-BINDING TRANSCRIPTIONAL ACTIVATOR DEVR_DOSR"/>
    <property type="match status" value="1"/>
</dbReference>
<reference evidence="6" key="1">
    <citation type="submission" date="2016-10" db="EMBL/GenBank/DDBJ databases">
        <authorList>
            <person name="Varghese N."/>
            <person name="Submissions S."/>
        </authorList>
    </citation>
    <scope>NUCLEOTIDE SEQUENCE [LARGE SCALE GENOMIC DNA]</scope>
    <source>
        <strain evidence="6">DSM 44234</strain>
    </source>
</reference>
<dbReference type="InterPro" id="IPR036388">
    <property type="entry name" value="WH-like_DNA-bd_sf"/>
</dbReference>
<proteinExistence type="predicted"/>
<gene>
    <name evidence="5" type="ORF">SAMN04489793_4073</name>
</gene>
<evidence type="ECO:0000256" key="3">
    <source>
        <dbReference type="ARBA" id="ARBA00023163"/>
    </source>
</evidence>
<keyword evidence="6" id="KW-1185">Reference proteome</keyword>
<dbReference type="AlphaFoldDB" id="A0A1H4Y8L5"/>
<dbReference type="CDD" id="cd06170">
    <property type="entry name" value="LuxR_C_like"/>
    <property type="match status" value="1"/>
</dbReference>
<evidence type="ECO:0000256" key="1">
    <source>
        <dbReference type="ARBA" id="ARBA00023015"/>
    </source>
</evidence>
<evidence type="ECO:0000313" key="5">
    <source>
        <dbReference type="EMBL" id="SED13491.1"/>
    </source>
</evidence>
<dbReference type="Gene3D" id="3.40.50.300">
    <property type="entry name" value="P-loop containing nucleotide triphosphate hydrolases"/>
    <property type="match status" value="1"/>
</dbReference>
<organism evidence="5 6">
    <name type="scientific">Tsukamurella tyrosinosolvens</name>
    <dbReference type="NCBI Taxonomy" id="57704"/>
    <lineage>
        <taxon>Bacteria</taxon>
        <taxon>Bacillati</taxon>
        <taxon>Actinomycetota</taxon>
        <taxon>Actinomycetes</taxon>
        <taxon>Mycobacteriales</taxon>
        <taxon>Tsukamurellaceae</taxon>
        <taxon>Tsukamurella</taxon>
    </lineage>
</organism>
<dbReference type="PANTHER" id="PTHR44688">
    <property type="entry name" value="DNA-BINDING TRANSCRIPTIONAL ACTIVATOR DEVR_DOSR"/>
    <property type="match status" value="1"/>
</dbReference>
<evidence type="ECO:0000256" key="2">
    <source>
        <dbReference type="ARBA" id="ARBA00023125"/>
    </source>
</evidence>
<name>A0A1H4Y8L5_TSUTY</name>
<dbReference type="Gene3D" id="1.10.10.10">
    <property type="entry name" value="Winged helix-like DNA-binding domain superfamily/Winged helix DNA-binding domain"/>
    <property type="match status" value="1"/>
</dbReference>
<dbReference type="InterPro" id="IPR000792">
    <property type="entry name" value="Tscrpt_reg_LuxR_C"/>
</dbReference>
<dbReference type="SUPFAM" id="SSF46894">
    <property type="entry name" value="C-terminal effector domain of the bipartite response regulators"/>
    <property type="match status" value="1"/>
</dbReference>
<dbReference type="OrthoDB" id="3197423at2"/>
<dbReference type="PROSITE" id="PS50043">
    <property type="entry name" value="HTH_LUXR_2"/>
    <property type="match status" value="1"/>
</dbReference>
<dbReference type="STRING" id="57704.SAMN04489793_4073"/>
<keyword evidence="3" id="KW-0804">Transcription</keyword>
<dbReference type="Pfam" id="PF00196">
    <property type="entry name" value="GerE"/>
    <property type="match status" value="1"/>
</dbReference>
<feature type="domain" description="HTH luxR-type" evidence="4">
    <location>
        <begin position="802"/>
        <end position="867"/>
    </location>
</feature>
<dbReference type="Proteomes" id="UP000182241">
    <property type="component" value="Unassembled WGS sequence"/>
</dbReference>
<dbReference type="Pfam" id="PF13191">
    <property type="entry name" value="AAA_16"/>
    <property type="match status" value="1"/>
</dbReference>
<keyword evidence="2" id="KW-0238">DNA-binding</keyword>
<protein>
    <submittedName>
        <fullName evidence="5">AAA ATPase domain-containing protein</fullName>
    </submittedName>
</protein>
<dbReference type="InterPro" id="IPR016032">
    <property type="entry name" value="Sig_transdc_resp-reg_C-effctor"/>
</dbReference>
<dbReference type="SMART" id="SM00421">
    <property type="entry name" value="HTH_LUXR"/>
    <property type="match status" value="1"/>
</dbReference>
<dbReference type="PRINTS" id="PR00038">
    <property type="entry name" value="HTHLUXR"/>
</dbReference>
<evidence type="ECO:0000313" key="6">
    <source>
        <dbReference type="Proteomes" id="UP000182241"/>
    </source>
</evidence>